<reference evidence="2 3" key="1">
    <citation type="submission" date="2024-03" db="EMBL/GenBank/DDBJ databases">
        <title>The Acrasis kona genome and developmental transcriptomes reveal deep origins of eukaryotic multicellular pathways.</title>
        <authorList>
            <person name="Sheikh S."/>
            <person name="Fu C.-J."/>
            <person name="Brown M.W."/>
            <person name="Baldauf S.L."/>
        </authorList>
    </citation>
    <scope>NUCLEOTIDE SEQUENCE [LARGE SCALE GENOMIC DNA]</scope>
    <source>
        <strain evidence="2 3">ATCC MYA-3509</strain>
    </source>
</reference>
<gene>
    <name evidence="2" type="ORF">AKO1_011329</name>
</gene>
<organism evidence="2 3">
    <name type="scientific">Acrasis kona</name>
    <dbReference type="NCBI Taxonomy" id="1008807"/>
    <lineage>
        <taxon>Eukaryota</taxon>
        <taxon>Discoba</taxon>
        <taxon>Heterolobosea</taxon>
        <taxon>Tetramitia</taxon>
        <taxon>Eutetramitia</taxon>
        <taxon>Acrasidae</taxon>
        <taxon>Acrasis</taxon>
    </lineage>
</organism>
<protein>
    <submittedName>
        <fullName evidence="2">Stress-induced-phosphoprotein</fullName>
    </submittedName>
</protein>
<comment type="caution">
    <text evidence="2">The sequence shown here is derived from an EMBL/GenBank/DDBJ whole genome shotgun (WGS) entry which is preliminary data.</text>
</comment>
<dbReference type="SUPFAM" id="SSF48452">
    <property type="entry name" value="TPR-like"/>
    <property type="match status" value="1"/>
</dbReference>
<name>A0AAW2YYE4_9EUKA</name>
<dbReference type="EMBL" id="JAOPGA020000797">
    <property type="protein sequence ID" value="KAL0481838.1"/>
    <property type="molecule type" value="Genomic_DNA"/>
</dbReference>
<keyword evidence="3" id="KW-1185">Reference proteome</keyword>
<evidence type="ECO:0000256" key="1">
    <source>
        <dbReference type="SAM" id="MobiDB-lite"/>
    </source>
</evidence>
<dbReference type="InterPro" id="IPR011990">
    <property type="entry name" value="TPR-like_helical_dom_sf"/>
</dbReference>
<dbReference type="Gene3D" id="1.25.40.10">
    <property type="entry name" value="Tetratricopeptide repeat domain"/>
    <property type="match status" value="1"/>
</dbReference>
<accession>A0AAW2YYE4</accession>
<feature type="region of interest" description="Disordered" evidence="1">
    <location>
        <begin position="343"/>
        <end position="373"/>
    </location>
</feature>
<proteinExistence type="predicted"/>
<dbReference type="Proteomes" id="UP001431209">
    <property type="component" value="Unassembled WGS sequence"/>
</dbReference>
<evidence type="ECO:0000313" key="2">
    <source>
        <dbReference type="EMBL" id="KAL0481838.1"/>
    </source>
</evidence>
<dbReference type="AlphaFoldDB" id="A0AAW2YYE4"/>
<evidence type="ECO:0000313" key="3">
    <source>
        <dbReference type="Proteomes" id="UP001431209"/>
    </source>
</evidence>
<sequence>MLLTRSLKFTQRLVLPKVSFRTFHASFKHRISDEEVQRRYLEVERDKNDVSNLIKQLQEPEVEKLESIGNRIELSVKIATELSNLIKNDYKKSANKGNKRQVIKQLKADLSVMHSYKGEVNKFLHELTESPDAKSKAIAAMQKAHDFDPSNHDIVLQLSSYLFENRIEEREHVYSAFSYVEKTINDVESDFDPEADYGKLYALRGKINMDSYFRSYVPAHKDLTMAIEYAKKFDYPYKIRSMYHLDRAKCMIDQIIYPEDEEEVQIQDSQIKDIRRDIDKAIKFFPKNILTQLVLEKFYRYIQIDIKQADITRAFLQENVQSVVEESDNDLTYAPYVQSLFSGKTPAEEQPPKVEPMNNQEEEDDDVQDNTPAKNRNFLKEKASMFLDDMEYGDEDEFFGDFDRDNFWEIMGRKGGMHATSKNAAQASIAAYEAGDYKEAITQINKAIKSNSDESNYYHHRSVIHFNILIKMLEHDIDMDLTSHASSDQLRFDCRKLEELDPNSFLAAQVAGRYRGVVHKDYKTALRHYQRAIKLAEDDEHCDDDYRDSLKEEMEMMKQLKKKRL</sequence>